<dbReference type="Proteomes" id="UP001552594">
    <property type="component" value="Unassembled WGS sequence"/>
</dbReference>
<comment type="similarity">
    <text evidence="1">Belongs to the P-Pant transferase superfamily. Gsp/Sfp/HetI/AcpT family.</text>
</comment>
<evidence type="ECO:0000256" key="2">
    <source>
        <dbReference type="ARBA" id="ARBA00022679"/>
    </source>
</evidence>
<dbReference type="Gene3D" id="3.90.470.20">
    <property type="entry name" value="4'-phosphopantetheinyl transferase domain"/>
    <property type="match status" value="1"/>
</dbReference>
<feature type="domain" description="4'-phosphopantetheinyl transferase" evidence="3">
    <location>
        <begin position="128"/>
        <end position="195"/>
    </location>
</feature>
<dbReference type="RefSeq" id="WP_109279793.1">
    <property type="nucleotide sequence ID" value="NZ_JBFAUK010000052.1"/>
</dbReference>
<keyword evidence="2 4" id="KW-0808">Transferase</keyword>
<accession>A0ABV3K802</accession>
<dbReference type="PANTHER" id="PTHR12215">
    <property type="entry name" value="PHOSPHOPANTETHEINE TRANSFERASE"/>
    <property type="match status" value="1"/>
</dbReference>
<dbReference type="GO" id="GO:0016740">
    <property type="term" value="F:transferase activity"/>
    <property type="evidence" value="ECO:0007669"/>
    <property type="project" value="UniProtKB-KW"/>
</dbReference>
<dbReference type="EMBL" id="JBFAUK010000052">
    <property type="protein sequence ID" value="MEV5511155.1"/>
    <property type="molecule type" value="Genomic_DNA"/>
</dbReference>
<proteinExistence type="inferred from homology"/>
<sequence>MTPRTLGEHPLPGRWTPGGPPQLWLLRTADHTPDASETYEHALDARELARATAFRHPHHRARYLSAHLWLRRLLGAYLDLDPAKVELIREPCPLCSAPHGRPAVPGAPLHFNLSHAGDLALYAFASTPVGVDIEERPEATAVDDILPSLHPREIAELTALTDPDERRSAFARCWTRKEAYLKGTGAGLAESLSLTYVGCGPDPVSPAGWLLSDVAVGPDHTAALGVKSPEARTS</sequence>
<evidence type="ECO:0000259" key="3">
    <source>
        <dbReference type="Pfam" id="PF01648"/>
    </source>
</evidence>
<evidence type="ECO:0000256" key="1">
    <source>
        <dbReference type="ARBA" id="ARBA00010990"/>
    </source>
</evidence>
<dbReference type="PANTHER" id="PTHR12215:SF10">
    <property type="entry name" value="L-AMINOADIPATE-SEMIALDEHYDE DEHYDROGENASE-PHOSPHOPANTETHEINYL TRANSFERASE"/>
    <property type="match status" value="1"/>
</dbReference>
<comment type="caution">
    <text evidence="4">The sequence shown here is derived from an EMBL/GenBank/DDBJ whole genome shotgun (WGS) entry which is preliminary data.</text>
</comment>
<gene>
    <name evidence="4" type="ORF">AB0L16_32860</name>
</gene>
<evidence type="ECO:0000313" key="5">
    <source>
        <dbReference type="Proteomes" id="UP001552594"/>
    </source>
</evidence>
<organism evidence="4 5">
    <name type="scientific">Streptomyces orinoci</name>
    <name type="common">Streptoverticillium orinoci</name>
    <dbReference type="NCBI Taxonomy" id="67339"/>
    <lineage>
        <taxon>Bacteria</taxon>
        <taxon>Bacillati</taxon>
        <taxon>Actinomycetota</taxon>
        <taxon>Actinomycetes</taxon>
        <taxon>Kitasatosporales</taxon>
        <taxon>Streptomycetaceae</taxon>
        <taxon>Streptomyces</taxon>
    </lineage>
</organism>
<name>A0ABV3K802_STRON</name>
<reference evidence="4 5" key="1">
    <citation type="submission" date="2024-06" db="EMBL/GenBank/DDBJ databases">
        <title>The Natural Products Discovery Center: Release of the First 8490 Sequenced Strains for Exploring Actinobacteria Biosynthetic Diversity.</title>
        <authorList>
            <person name="Kalkreuter E."/>
            <person name="Kautsar S.A."/>
            <person name="Yang D."/>
            <person name="Bader C.D."/>
            <person name="Teijaro C.N."/>
            <person name="Fluegel L."/>
            <person name="Davis C.M."/>
            <person name="Simpson J.R."/>
            <person name="Lauterbach L."/>
            <person name="Steele A.D."/>
            <person name="Gui C."/>
            <person name="Meng S."/>
            <person name="Li G."/>
            <person name="Viehrig K."/>
            <person name="Ye F."/>
            <person name="Su P."/>
            <person name="Kiefer A.F."/>
            <person name="Nichols A."/>
            <person name="Cepeda A.J."/>
            <person name="Yan W."/>
            <person name="Fan B."/>
            <person name="Jiang Y."/>
            <person name="Adhikari A."/>
            <person name="Zheng C.-J."/>
            <person name="Schuster L."/>
            <person name="Cowan T.M."/>
            <person name="Smanski M.J."/>
            <person name="Chevrette M.G."/>
            <person name="De Carvalho L.P.S."/>
            <person name="Shen B."/>
        </authorList>
    </citation>
    <scope>NUCLEOTIDE SEQUENCE [LARGE SCALE GENOMIC DNA]</scope>
    <source>
        <strain evidence="4 5">NPDC052347</strain>
    </source>
</reference>
<dbReference type="InterPro" id="IPR050559">
    <property type="entry name" value="P-Pant_transferase_sf"/>
</dbReference>
<dbReference type="InterPro" id="IPR037143">
    <property type="entry name" value="4-PPantetheinyl_Trfase_dom_sf"/>
</dbReference>
<dbReference type="Pfam" id="PF01648">
    <property type="entry name" value="ACPS"/>
    <property type="match status" value="1"/>
</dbReference>
<protein>
    <submittedName>
        <fullName evidence="4">4'-phosphopantetheinyl transferase superfamily protein</fullName>
    </submittedName>
</protein>
<evidence type="ECO:0000313" key="4">
    <source>
        <dbReference type="EMBL" id="MEV5511155.1"/>
    </source>
</evidence>
<keyword evidence="5" id="KW-1185">Reference proteome</keyword>
<dbReference type="SUPFAM" id="SSF56214">
    <property type="entry name" value="4'-phosphopantetheinyl transferase"/>
    <property type="match status" value="2"/>
</dbReference>
<dbReference type="InterPro" id="IPR008278">
    <property type="entry name" value="4-PPantetheinyl_Trfase_dom"/>
</dbReference>